<sequence>MDCCKCKLVVFYFQKFYCVSTLKSDYPIYLGESSGMTGEGSVMELEE</sequence>
<name>A0A286KC40_ENTFC</name>
<keyword evidence="1" id="KW-0614">Plasmid</keyword>
<dbReference type="EMBL" id="KX853854">
    <property type="protein sequence ID" value="APB62483.1"/>
    <property type="molecule type" value="Genomic_DNA"/>
</dbReference>
<proteinExistence type="predicted"/>
<evidence type="ECO:0000313" key="1">
    <source>
        <dbReference type="EMBL" id="APB62483.1"/>
    </source>
</evidence>
<protein>
    <submittedName>
        <fullName evidence="1">Uncharacterized protein</fullName>
    </submittedName>
</protein>
<geneLocation type="plasmid" evidence="1">
    <name>pEMA120</name>
</geneLocation>
<reference evidence="1" key="1">
    <citation type="journal article" date="2017" name="Front. Microbiol.">
        <title>Identification of Novel Conjugative Plasmids with Multiple Copies of fosB that Confer High-Level Fosfomycin Resistance to Vancomycin-Resistant Enterococci.</title>
        <authorList>
            <person name="Sun L."/>
            <person name="Zhang P."/>
            <person name="Qu T."/>
            <person name="Chen Y."/>
            <person name="Hua X."/>
            <person name="Shi K."/>
            <person name="Yu Y."/>
        </authorList>
    </citation>
    <scope>NUCLEOTIDE SEQUENCE</scope>
    <source>
        <strain evidence="1">A120</strain>
        <plasmid evidence="1">pEMA120</plasmid>
    </source>
</reference>
<dbReference type="AlphaFoldDB" id="A0A286KC40"/>
<accession>A0A286KC40</accession>
<gene>
    <name evidence="1" type="ORF">pEMA120_p72</name>
</gene>
<organism evidence="1">
    <name type="scientific">Enterococcus faecium</name>
    <name type="common">Streptococcus faecium</name>
    <dbReference type="NCBI Taxonomy" id="1352"/>
    <lineage>
        <taxon>Bacteria</taxon>
        <taxon>Bacillati</taxon>
        <taxon>Bacillota</taxon>
        <taxon>Bacilli</taxon>
        <taxon>Lactobacillales</taxon>
        <taxon>Enterococcaceae</taxon>
        <taxon>Enterococcus</taxon>
    </lineage>
</organism>